<gene>
    <name evidence="3" type="ordered locus">Rahaq_4225</name>
</gene>
<reference evidence="3 4" key="2">
    <citation type="journal article" date="2012" name="J. Bacteriol.">
        <title>Complete Genome Sequence of Rahnella sp. Strain Y9602, a Gammaproteobacterium Isolate from Metal- and Radionuclide-Contaminated Soil.</title>
        <authorList>
            <person name="Martinez R.J."/>
            <person name="Bruce D."/>
            <person name="Detter C."/>
            <person name="Goodwin L.A."/>
            <person name="Han J."/>
            <person name="Han C.S."/>
            <person name="Held B."/>
            <person name="Land M.L."/>
            <person name="Mikhailova N."/>
            <person name="Nolan M."/>
            <person name="Pennacchio L."/>
            <person name="Pitluck S."/>
            <person name="Tapia R."/>
            <person name="Woyke T."/>
            <person name="Sobecky P.A."/>
        </authorList>
    </citation>
    <scope>NUCLEOTIDE SEQUENCE [LARGE SCALE GENOMIC DNA]</scope>
    <source>
        <strain evidence="3 4">Y9602</strain>
    </source>
</reference>
<dbReference type="SMART" id="SM00530">
    <property type="entry name" value="HTH_XRE"/>
    <property type="match status" value="1"/>
</dbReference>
<organism evidence="3 4">
    <name type="scientific">Rahnella sp. (strain Y9602)</name>
    <dbReference type="NCBI Taxonomy" id="2703885"/>
    <lineage>
        <taxon>Bacteria</taxon>
        <taxon>Pseudomonadati</taxon>
        <taxon>Pseudomonadota</taxon>
        <taxon>Gammaproteobacteria</taxon>
        <taxon>Enterobacterales</taxon>
        <taxon>Yersiniaceae</taxon>
        <taxon>Rahnella</taxon>
    </lineage>
</organism>
<dbReference type="Proteomes" id="UP000007257">
    <property type="component" value="Chromosome"/>
</dbReference>
<dbReference type="AlphaFoldDB" id="A0A0H3FLB1"/>
<dbReference type="PROSITE" id="PS50943">
    <property type="entry name" value="HTH_CROC1"/>
    <property type="match status" value="1"/>
</dbReference>
<dbReference type="HOGENOM" id="CLU_2370734_0_0_6"/>
<evidence type="ECO:0000259" key="2">
    <source>
        <dbReference type="PROSITE" id="PS50943"/>
    </source>
</evidence>
<proteinExistence type="predicted"/>
<evidence type="ECO:0000313" key="3">
    <source>
        <dbReference type="EMBL" id="ADW75813.1"/>
    </source>
</evidence>
<sequence>MEIINKYNLGTMNERDEVFFLALGVRIAEARKSKGLTQRKLAEMLGIAQQTLAHYEVARLKLSASFLPELSRILDCTIDELLGMEEKKESSLQYK</sequence>
<keyword evidence="1" id="KW-0238">DNA-binding</keyword>
<evidence type="ECO:0000256" key="1">
    <source>
        <dbReference type="ARBA" id="ARBA00023125"/>
    </source>
</evidence>
<dbReference type="PANTHER" id="PTHR46558:SF11">
    <property type="entry name" value="HTH-TYPE TRANSCRIPTIONAL REGULATOR XRE"/>
    <property type="match status" value="1"/>
</dbReference>
<name>A0A0H3FLB1_RAHSY</name>
<dbReference type="InterPro" id="IPR010982">
    <property type="entry name" value="Lambda_DNA-bd_dom_sf"/>
</dbReference>
<dbReference type="KEGG" id="rah:Rahaq_4225"/>
<dbReference type="CDD" id="cd00093">
    <property type="entry name" value="HTH_XRE"/>
    <property type="match status" value="1"/>
</dbReference>
<evidence type="ECO:0000313" key="4">
    <source>
        <dbReference type="Proteomes" id="UP000007257"/>
    </source>
</evidence>
<feature type="domain" description="HTH cro/C1-type" evidence="2">
    <location>
        <begin position="27"/>
        <end position="81"/>
    </location>
</feature>
<protein>
    <submittedName>
        <fullName evidence="3">Helix-turn-helix domain protein</fullName>
    </submittedName>
</protein>
<dbReference type="PANTHER" id="PTHR46558">
    <property type="entry name" value="TRACRIPTIONAL REGULATORY PROTEIN-RELATED-RELATED"/>
    <property type="match status" value="1"/>
</dbReference>
<dbReference type="Gene3D" id="1.10.260.40">
    <property type="entry name" value="lambda repressor-like DNA-binding domains"/>
    <property type="match status" value="1"/>
</dbReference>
<dbReference type="GO" id="GO:0003677">
    <property type="term" value="F:DNA binding"/>
    <property type="evidence" value="ECO:0007669"/>
    <property type="project" value="UniProtKB-KW"/>
</dbReference>
<accession>A0A0H3FLB1</accession>
<dbReference type="OrthoDB" id="3034420at2"/>
<dbReference type="Pfam" id="PF01381">
    <property type="entry name" value="HTH_3"/>
    <property type="match status" value="1"/>
</dbReference>
<dbReference type="RefSeq" id="WP_013577500.1">
    <property type="nucleotide sequence ID" value="NC_015061.1"/>
</dbReference>
<dbReference type="eggNOG" id="COG1476">
    <property type="taxonomic scope" value="Bacteria"/>
</dbReference>
<dbReference type="SUPFAM" id="SSF47413">
    <property type="entry name" value="lambda repressor-like DNA-binding domains"/>
    <property type="match status" value="1"/>
</dbReference>
<dbReference type="EMBL" id="CP002505">
    <property type="protein sequence ID" value="ADW75813.1"/>
    <property type="molecule type" value="Genomic_DNA"/>
</dbReference>
<dbReference type="InterPro" id="IPR001387">
    <property type="entry name" value="Cro/C1-type_HTH"/>
</dbReference>
<reference evidence="4" key="1">
    <citation type="submission" date="2011-01" db="EMBL/GenBank/DDBJ databases">
        <title>Complete sequence of chromosome of Rahnella sp. Y9602.</title>
        <authorList>
            <consortium name="US DOE Joint Genome Institute"/>
            <person name="Lucas S."/>
            <person name="Copeland A."/>
            <person name="Lapidus A."/>
            <person name="Cheng J.-F."/>
            <person name="Goodwin L."/>
            <person name="Pitluck S."/>
            <person name="Lu M."/>
            <person name="Detter J.C."/>
            <person name="Han C."/>
            <person name="Tapia R."/>
            <person name="Land M."/>
            <person name="Hauser L."/>
            <person name="Kyrpides N."/>
            <person name="Ivanova N."/>
            <person name="Ovchinnikova G."/>
            <person name="Pagani I."/>
            <person name="Sobecky P.A."/>
            <person name="Martinez R.J."/>
            <person name="Woyke T."/>
        </authorList>
    </citation>
    <scope>NUCLEOTIDE SEQUENCE [LARGE SCALE GENOMIC DNA]</scope>
    <source>
        <strain evidence="4">Y9602</strain>
    </source>
</reference>